<feature type="domain" description="HTH luxR-type" evidence="1">
    <location>
        <begin position="303"/>
        <end position="360"/>
    </location>
</feature>
<reference evidence="2 3" key="1">
    <citation type="submission" date="2024-09" db="EMBL/GenBank/DDBJ databases">
        <authorList>
            <person name="Sun Q."/>
            <person name="Mori K."/>
        </authorList>
    </citation>
    <scope>NUCLEOTIDE SEQUENCE [LARGE SCALE GENOMIC DNA]</scope>
    <source>
        <strain evidence="2 3">CCM 8543</strain>
    </source>
</reference>
<dbReference type="Gene3D" id="1.10.10.10">
    <property type="entry name" value="Winged helix-like DNA-binding domain superfamily/Winged helix DNA-binding domain"/>
    <property type="match status" value="1"/>
</dbReference>
<dbReference type="InterPro" id="IPR016032">
    <property type="entry name" value="Sig_transdc_resp-reg_C-effctor"/>
</dbReference>
<dbReference type="RefSeq" id="WP_261519985.1">
    <property type="nucleotide sequence ID" value="NZ_JAODNW010000008.1"/>
</dbReference>
<name>A0ABV6D3E4_9HYPH</name>
<evidence type="ECO:0000313" key="2">
    <source>
        <dbReference type="EMBL" id="MFC0207170.1"/>
    </source>
</evidence>
<dbReference type="Proteomes" id="UP001589755">
    <property type="component" value="Unassembled WGS sequence"/>
</dbReference>
<dbReference type="SUPFAM" id="SSF46894">
    <property type="entry name" value="C-terminal effector domain of the bipartite response regulators"/>
    <property type="match status" value="1"/>
</dbReference>
<dbReference type="SMART" id="SM00421">
    <property type="entry name" value="HTH_LUXR"/>
    <property type="match status" value="1"/>
</dbReference>
<gene>
    <name evidence="2" type="ORF">ACFFJ2_02005</name>
</gene>
<dbReference type="InterPro" id="IPR036388">
    <property type="entry name" value="WH-like_DNA-bd_sf"/>
</dbReference>
<organism evidence="2 3">
    <name type="scientific">Chelativorans intermedius</name>
    <dbReference type="NCBI Taxonomy" id="515947"/>
    <lineage>
        <taxon>Bacteria</taxon>
        <taxon>Pseudomonadati</taxon>
        <taxon>Pseudomonadota</taxon>
        <taxon>Alphaproteobacteria</taxon>
        <taxon>Hyphomicrobiales</taxon>
        <taxon>Phyllobacteriaceae</taxon>
        <taxon>Chelativorans</taxon>
    </lineage>
</organism>
<dbReference type="EMBL" id="JBHLXD010000002">
    <property type="protein sequence ID" value="MFC0207170.1"/>
    <property type="molecule type" value="Genomic_DNA"/>
</dbReference>
<sequence length="392" mass="44223">MIRAIDDCYEAIVEPEKWPDALQSLAGAAGADCAMFYPKDVNQDALRVPSSRSYAELLEHYVQGGWYQNHYRAERGWPLMRSRRFVLEQHLSTEEERRTLRHYNELYLRWGYPGFIAIPFAIDGHSWCLPMLRGQDRGFFTEEEGARLAVFAPHFRRMMLLTARFSWQRAGGGLESLEKIDKAALVLDWQGRVRDLNAKARALLARAADALFLNGGGHLHAVQPDSENRLQALFALLQSRDRRDRRLKEAHPVRMERPGHRPLLVEAVSLEGMVPFLSAARSLLLITDLGERPVPVARQLRVLLQLTPAEAELCVELASGRTLAEAAERLRITAGTARQRLKDIFHKTGTHRQSELVALLLRLPSVGGAPDRPGWAASVARGGTKDGTWMEE</sequence>
<keyword evidence="3" id="KW-1185">Reference proteome</keyword>
<dbReference type="InterPro" id="IPR000792">
    <property type="entry name" value="Tscrpt_reg_LuxR_C"/>
</dbReference>
<protein>
    <submittedName>
        <fullName evidence="2">Helix-turn-helix transcriptional regulator</fullName>
    </submittedName>
</protein>
<proteinExistence type="predicted"/>
<evidence type="ECO:0000259" key="1">
    <source>
        <dbReference type="SMART" id="SM00421"/>
    </source>
</evidence>
<comment type="caution">
    <text evidence="2">The sequence shown here is derived from an EMBL/GenBank/DDBJ whole genome shotgun (WGS) entry which is preliminary data.</text>
</comment>
<evidence type="ECO:0000313" key="3">
    <source>
        <dbReference type="Proteomes" id="UP001589755"/>
    </source>
</evidence>
<accession>A0ABV6D3E4</accession>